<evidence type="ECO:0000313" key="6">
    <source>
        <dbReference type="Proteomes" id="UP000677616"/>
    </source>
</evidence>
<dbReference type="PROSITE" id="PS51257">
    <property type="entry name" value="PROKAR_LIPOPROTEIN"/>
    <property type="match status" value="1"/>
</dbReference>
<dbReference type="InterPro" id="IPR006270">
    <property type="entry name" value="Strep_his_triad_rpt"/>
</dbReference>
<organism evidence="5 6">
    <name type="scientific">Streptococcus oriscaviae</name>
    <dbReference type="NCBI Taxonomy" id="2781599"/>
    <lineage>
        <taxon>Bacteria</taxon>
        <taxon>Bacillati</taxon>
        <taxon>Bacillota</taxon>
        <taxon>Bacilli</taxon>
        <taxon>Lactobacillales</taxon>
        <taxon>Streptococcaceae</taxon>
        <taxon>Streptococcus</taxon>
    </lineage>
</organism>
<feature type="chain" id="PRO_5046052021" evidence="4">
    <location>
        <begin position="23"/>
        <end position="847"/>
    </location>
</feature>
<dbReference type="SMART" id="SM00364">
    <property type="entry name" value="LRR_BAC"/>
    <property type="match status" value="3"/>
</dbReference>
<dbReference type="InterPro" id="IPR023832">
    <property type="entry name" value="His_triad_protein"/>
</dbReference>
<evidence type="ECO:0000256" key="2">
    <source>
        <dbReference type="ARBA" id="ARBA00022737"/>
    </source>
</evidence>
<dbReference type="EMBL" id="CP073084">
    <property type="protein sequence ID" value="QUE54249.1"/>
    <property type="molecule type" value="Genomic_DNA"/>
</dbReference>
<dbReference type="PROSITE" id="PS51450">
    <property type="entry name" value="LRR"/>
    <property type="match status" value="4"/>
</dbReference>
<accession>A0ABX7YM05</accession>
<dbReference type="InterPro" id="IPR032675">
    <property type="entry name" value="LRR_dom_sf"/>
</dbReference>
<keyword evidence="4" id="KW-0732">Signal</keyword>
<dbReference type="InterPro" id="IPR050836">
    <property type="entry name" value="SDS22/Internalin_LRR"/>
</dbReference>
<feature type="signal peptide" evidence="4">
    <location>
        <begin position="1"/>
        <end position="22"/>
    </location>
</feature>
<dbReference type="SUPFAM" id="SSF52058">
    <property type="entry name" value="L domain-like"/>
    <property type="match status" value="1"/>
</dbReference>
<dbReference type="InterPro" id="IPR001611">
    <property type="entry name" value="Leu-rich_rpt"/>
</dbReference>
<feature type="region of interest" description="Disordered" evidence="3">
    <location>
        <begin position="825"/>
        <end position="847"/>
    </location>
</feature>
<dbReference type="Gene3D" id="3.10.50.90">
    <property type="match status" value="3"/>
</dbReference>
<dbReference type="Pfam" id="PF04270">
    <property type="entry name" value="Strep_his_triad"/>
    <property type="match status" value="4"/>
</dbReference>
<dbReference type="RefSeq" id="WP_212570665.1">
    <property type="nucleotide sequence ID" value="NZ_CP073084.1"/>
</dbReference>
<evidence type="ECO:0000256" key="3">
    <source>
        <dbReference type="SAM" id="MobiDB-lite"/>
    </source>
</evidence>
<keyword evidence="2" id="KW-0677">Repeat</keyword>
<feature type="region of interest" description="Disordered" evidence="3">
    <location>
        <begin position="263"/>
        <end position="317"/>
    </location>
</feature>
<dbReference type="PANTHER" id="PTHR46652:SF3">
    <property type="entry name" value="LEUCINE-RICH REPEAT-CONTAINING PROTEIN 9"/>
    <property type="match status" value="1"/>
</dbReference>
<dbReference type="SUPFAM" id="SSF142887">
    <property type="entry name" value="PhtA domain-like"/>
    <property type="match status" value="3"/>
</dbReference>
<gene>
    <name evidence="5" type="ORF">INT76_10615</name>
</gene>
<feature type="compositionally biased region" description="Pro residues" evidence="3">
    <location>
        <begin position="283"/>
        <end position="293"/>
    </location>
</feature>
<dbReference type="InterPro" id="IPR025875">
    <property type="entry name" value="Leu-rich_rpt_4"/>
</dbReference>
<evidence type="ECO:0000256" key="4">
    <source>
        <dbReference type="SAM" id="SignalP"/>
    </source>
</evidence>
<dbReference type="InterPro" id="IPR037228">
    <property type="entry name" value="PhtA_dom_sf"/>
</dbReference>
<dbReference type="Proteomes" id="UP000677616">
    <property type="component" value="Chromosome"/>
</dbReference>
<dbReference type="Gene3D" id="3.80.10.10">
    <property type="entry name" value="Ribonuclease Inhibitor"/>
    <property type="match status" value="2"/>
</dbReference>
<dbReference type="NCBIfam" id="TIGR01363">
    <property type="entry name" value="strep_his_triad"/>
    <property type="match status" value="1"/>
</dbReference>
<name>A0ABX7YM05_9STRE</name>
<dbReference type="PANTHER" id="PTHR46652">
    <property type="entry name" value="LEUCINE-RICH REPEAT AND IQ DOMAIN-CONTAINING PROTEIN 1-RELATED"/>
    <property type="match status" value="1"/>
</dbReference>
<sequence>MKKKITMLALAGVVLSCHLCLAACQKEGQETAPQQEMQDSSLAIPDEELVVVSEIGPKGYMRLHGDESYYVEGPVPYAARFLKDTLVGSDYQFKKEDIQYQLEKGYIVKVKNNYFYYPTTKDAHVVSLAEAKKITKNQKKVLTQAESGVAGIDFPTDDGFLFENEGQILSKTGDGLVLEHNGHSHFIFYKDLKNSKWSYLIPTDYKENSQTNAHGGEKLLSTQPLDDGYVFDPKDIVAEDANGYTVRHGDHYHYIWKSSIQSGSKPNQGGSVEGTLPLVNHPHPNPLPNPNPILPDSSVGQGSGTVTPSEKKRFPGVDYPTSDGFLFDGSGVRGQTSLGLLVGHDTHTHLIPYSHLIASPWESYIPAQYLEAAKAEYLAHSSGQTQPQPPQTEQEKPEVLALAAKKAYLAQLLQVSEEAIQLIETDEGPAFVYPHGDHSHTILVDKVEIGKPIEDPHGDPHAHDKVGMATLKELGFDDEIIEDILHATADSPFPSNEKDPEKMKEWLKTVKYLNIGQRKDPLKRAGLDLMPNIEVLGIGFTPIDDVSPVLQFKKLKQLWMTKTGVTDYSFLKQIPSLEGIDLSQNGVSDLSFLQDYPHLKVVSAAGNGIKDISVLAKLKALESLNLDHNEVSDLSALTDLTHLTAISLDNNHLSNLSALQNKTKLTRLYLSQNPDLDLSTLKTESLEELTVNESNVKDLQFVKDNPNLTSLTMKNNQVSSLQGVEEAKKLVSLDLENNQVKSLEIEGEQKSLTQLNVAGNQLENLEGINDYKALENLNAAKNDIETLAIEEPNTSLKTIDVSENHIPKEELTLNENKIPSAIAEHFPSVEGGSIENNQPKTVETASE</sequence>
<proteinExistence type="predicted"/>
<evidence type="ECO:0000256" key="1">
    <source>
        <dbReference type="ARBA" id="ARBA00022614"/>
    </source>
</evidence>
<dbReference type="Pfam" id="PF12799">
    <property type="entry name" value="LRR_4"/>
    <property type="match status" value="1"/>
</dbReference>
<keyword evidence="1" id="KW-0433">Leucine-rich repeat</keyword>
<feature type="compositionally biased region" description="Polar residues" evidence="3">
    <location>
        <begin position="298"/>
        <end position="308"/>
    </location>
</feature>
<evidence type="ECO:0000313" key="5">
    <source>
        <dbReference type="EMBL" id="QUE54249.1"/>
    </source>
</evidence>
<keyword evidence="6" id="KW-1185">Reference proteome</keyword>
<protein>
    <submittedName>
        <fullName evidence="5">Pneumococcal-type histidine triad protein</fullName>
    </submittedName>
</protein>
<reference evidence="5 6" key="1">
    <citation type="submission" date="2021-04" db="EMBL/GenBank/DDBJ databases">
        <title>Complete genome sequence of a novel Streptococcus species.</title>
        <authorList>
            <person name="Teng J.L.L."/>
        </authorList>
    </citation>
    <scope>NUCLEOTIDE SEQUENCE [LARGE SCALE GENOMIC DNA]</scope>
    <source>
        <strain evidence="5 6">HKU75</strain>
    </source>
</reference>
<feature type="compositionally biased region" description="Polar residues" evidence="3">
    <location>
        <begin position="834"/>
        <end position="847"/>
    </location>
</feature>